<keyword evidence="7" id="KW-0472">Membrane</keyword>
<dbReference type="InterPro" id="IPR003660">
    <property type="entry name" value="HAMP_dom"/>
</dbReference>
<dbReference type="SMART" id="SM00283">
    <property type="entry name" value="MA"/>
    <property type="match status" value="1"/>
</dbReference>
<evidence type="ECO:0000259" key="9">
    <source>
        <dbReference type="PROSITE" id="PS50885"/>
    </source>
</evidence>
<dbReference type="Pfam" id="PF05227">
    <property type="entry name" value="CHASE3"/>
    <property type="match status" value="1"/>
</dbReference>
<feature type="region of interest" description="Disordered" evidence="6">
    <location>
        <begin position="587"/>
        <end position="610"/>
    </location>
</feature>
<dbReference type="FunFam" id="1.10.287.950:FF:000001">
    <property type="entry name" value="Methyl-accepting chemotaxis sensory transducer"/>
    <property type="match status" value="1"/>
</dbReference>
<dbReference type="Pfam" id="PF00672">
    <property type="entry name" value="HAMP"/>
    <property type="match status" value="1"/>
</dbReference>
<dbReference type="Gene3D" id="1.10.287.950">
    <property type="entry name" value="Methyl-accepting chemotaxis protein"/>
    <property type="match status" value="1"/>
</dbReference>
<comment type="similarity">
    <text evidence="3">Belongs to the methyl-accepting chemotaxis (MCP) protein family.</text>
</comment>
<evidence type="ECO:0000256" key="7">
    <source>
        <dbReference type="SAM" id="Phobius"/>
    </source>
</evidence>
<evidence type="ECO:0000256" key="2">
    <source>
        <dbReference type="ARBA" id="ARBA00022500"/>
    </source>
</evidence>
<dbReference type="PROSITE" id="PS50885">
    <property type="entry name" value="HAMP"/>
    <property type="match status" value="2"/>
</dbReference>
<feature type="domain" description="Methyl-accepting transducer" evidence="8">
    <location>
        <begin position="342"/>
        <end position="571"/>
    </location>
</feature>
<evidence type="ECO:0000259" key="8">
    <source>
        <dbReference type="PROSITE" id="PS50111"/>
    </source>
</evidence>
<evidence type="ECO:0000256" key="6">
    <source>
        <dbReference type="SAM" id="MobiDB-lite"/>
    </source>
</evidence>
<name>A0AAJ6BN84_9CAUL</name>
<evidence type="ECO:0000256" key="5">
    <source>
        <dbReference type="SAM" id="Coils"/>
    </source>
</evidence>
<reference evidence="10" key="1">
    <citation type="submission" date="2023-03" db="EMBL/GenBank/DDBJ databases">
        <title>Andean soil-derived lignocellulolytic bacterial consortium as a source of novel taxa and putative plastic-active enzymes.</title>
        <authorList>
            <person name="Diaz-Garcia L."/>
            <person name="Chuvochina M."/>
            <person name="Feuerriegel G."/>
            <person name="Bunk B."/>
            <person name="Sproer C."/>
            <person name="Streit W.R."/>
            <person name="Rodriguez L.M."/>
            <person name="Overmann J."/>
            <person name="Jimenez D.J."/>
        </authorList>
    </citation>
    <scope>NUCLEOTIDE SEQUENCE</scope>
    <source>
        <strain evidence="10">MAG 833</strain>
    </source>
</reference>
<dbReference type="AlphaFoldDB" id="A0AAJ6BN84"/>
<dbReference type="SMART" id="SM00304">
    <property type="entry name" value="HAMP"/>
    <property type="match status" value="2"/>
</dbReference>
<dbReference type="GO" id="GO:0006935">
    <property type="term" value="P:chemotaxis"/>
    <property type="evidence" value="ECO:0007669"/>
    <property type="project" value="UniProtKB-KW"/>
</dbReference>
<dbReference type="CDD" id="cd11386">
    <property type="entry name" value="MCP_signal"/>
    <property type="match status" value="1"/>
</dbReference>
<feature type="compositionally biased region" description="Low complexity" evidence="6">
    <location>
        <begin position="595"/>
        <end position="610"/>
    </location>
</feature>
<dbReference type="Pfam" id="PF00015">
    <property type="entry name" value="MCPsignal"/>
    <property type="match status" value="1"/>
</dbReference>
<comment type="subcellular location">
    <subcellularLocation>
        <location evidence="1">Membrane</location>
    </subcellularLocation>
</comment>
<dbReference type="SUPFAM" id="SSF58104">
    <property type="entry name" value="Methyl-accepting chemotaxis protein (MCP) signaling domain"/>
    <property type="match status" value="1"/>
</dbReference>
<protein>
    <submittedName>
        <fullName evidence="10">Methyl-accepting chemotaxis protein</fullName>
    </submittedName>
</protein>
<dbReference type="PANTHER" id="PTHR43531">
    <property type="entry name" value="PROTEIN ICFG"/>
    <property type="match status" value="1"/>
</dbReference>
<keyword evidence="7" id="KW-0812">Transmembrane</keyword>
<evidence type="ECO:0000256" key="3">
    <source>
        <dbReference type="ARBA" id="ARBA00029447"/>
    </source>
</evidence>
<keyword evidence="5" id="KW-0175">Coiled coil</keyword>
<proteinExistence type="inferred from homology"/>
<feature type="transmembrane region" description="Helical" evidence="7">
    <location>
        <begin position="6"/>
        <end position="30"/>
    </location>
</feature>
<feature type="transmembrane region" description="Helical" evidence="7">
    <location>
        <begin position="179"/>
        <end position="201"/>
    </location>
</feature>
<accession>A0AAJ6BN84</accession>
<dbReference type="EMBL" id="CP119326">
    <property type="protein sequence ID" value="WEK41511.1"/>
    <property type="molecule type" value="Genomic_DNA"/>
</dbReference>
<evidence type="ECO:0000313" key="10">
    <source>
        <dbReference type="EMBL" id="WEK41511.1"/>
    </source>
</evidence>
<evidence type="ECO:0000313" key="11">
    <source>
        <dbReference type="Proteomes" id="UP001213664"/>
    </source>
</evidence>
<dbReference type="SUPFAM" id="SSF158472">
    <property type="entry name" value="HAMP domain-like"/>
    <property type="match status" value="1"/>
</dbReference>
<dbReference type="PROSITE" id="PS50111">
    <property type="entry name" value="CHEMOTAXIS_TRANSDUC_2"/>
    <property type="match status" value="1"/>
</dbReference>
<evidence type="ECO:0000256" key="4">
    <source>
        <dbReference type="PROSITE-ProRule" id="PRU00284"/>
    </source>
</evidence>
<dbReference type="InterPro" id="IPR051310">
    <property type="entry name" value="MCP_chemotaxis"/>
</dbReference>
<feature type="domain" description="HAMP" evidence="9">
    <location>
        <begin position="288"/>
        <end position="337"/>
    </location>
</feature>
<keyword evidence="2" id="KW-0145">Chemotaxis</keyword>
<gene>
    <name evidence="10" type="ORF">P0Y50_02485</name>
</gene>
<dbReference type="PANTHER" id="PTHR43531:SF11">
    <property type="entry name" value="METHYL-ACCEPTING CHEMOTAXIS PROTEIN 3"/>
    <property type="match status" value="1"/>
</dbReference>
<keyword evidence="4" id="KW-0807">Transducer</keyword>
<organism evidence="10 11">
    <name type="scientific">Candidatus Brevundimonas colombiensis</name>
    <dbReference type="NCBI Taxonomy" id="3121376"/>
    <lineage>
        <taxon>Bacteria</taxon>
        <taxon>Pseudomonadati</taxon>
        <taxon>Pseudomonadota</taxon>
        <taxon>Alphaproteobacteria</taxon>
        <taxon>Caulobacterales</taxon>
        <taxon>Caulobacteraceae</taxon>
        <taxon>Brevundimonas</taxon>
    </lineage>
</organism>
<dbReference type="InterPro" id="IPR004089">
    <property type="entry name" value="MCPsignal_dom"/>
</dbReference>
<dbReference type="GO" id="GO:0016020">
    <property type="term" value="C:membrane"/>
    <property type="evidence" value="ECO:0007669"/>
    <property type="project" value="UniProtKB-SubCell"/>
</dbReference>
<sequence length="642" mass="67218">MPVGRKLFTAFALVLAAIAIMGVVIVASLIKMNAASDQRMLENKAIRDAATAEFYVTRQENAFRGYLLSADPYYLERVDAHRAKFLAAMADMRNDLSGARGASIDKAIDANAVWYRNVVQTGAALMREGRNAEAVRLVGRTGVADTYVAPIEAAIDEIKTSNEGAVEAARQTQVAAGKAAMIAVIAGLIAALLIALAAGFVTTRAIVRPLFTIIGHMQKLMAGDTAIQVVGADRKDEFGKMGQAVVAFRDAALEKVRIEREALAQRSLSEREQAEREAEKAREAAEDAQAIGALGQGLSAMANGDLTYRIDIEFSPKAAQLKSDFNAAIAQLQEAVSVVVANVSGIRSGADEISQAADDLSRRTEQQAASLEETAAALDQITATVNKTASGARQASDVVQTARGDAEKSGVVVRDAVTAMTAIETSSTKISQIIGVIDEIAFQTNLLALNAGVEAARAGDAGRGFAVVASEVRALAQRSAEAAKEIKALISASTGQVGAGVKLVGETGEALKRIVDRVAEIDGLVTEIAASAQEQAVGLAQVNTAVNQMDQVTQQNAAMVEQSTAASHSLAQEAESLQASMGRFRVGSGHHRTHAAPQRAPAVAATAPKPTSRMVAALKTLGRGGAALKPQPAPIEDGWEEF</sequence>
<dbReference type="GO" id="GO:0007165">
    <property type="term" value="P:signal transduction"/>
    <property type="evidence" value="ECO:0007669"/>
    <property type="project" value="UniProtKB-KW"/>
</dbReference>
<evidence type="ECO:0000256" key="1">
    <source>
        <dbReference type="ARBA" id="ARBA00004370"/>
    </source>
</evidence>
<feature type="coiled-coil region" evidence="5">
    <location>
        <begin position="264"/>
        <end position="291"/>
    </location>
</feature>
<keyword evidence="7" id="KW-1133">Transmembrane helix</keyword>
<dbReference type="Gene3D" id="6.10.340.10">
    <property type="match status" value="1"/>
</dbReference>
<dbReference type="InterPro" id="IPR007891">
    <property type="entry name" value="CHASE3"/>
</dbReference>
<dbReference type="Proteomes" id="UP001213664">
    <property type="component" value="Chromosome"/>
</dbReference>
<feature type="domain" description="HAMP" evidence="9">
    <location>
        <begin position="204"/>
        <end position="257"/>
    </location>
</feature>